<proteinExistence type="predicted"/>
<evidence type="ECO:0000259" key="8">
    <source>
        <dbReference type="PROSITE" id="PS50011"/>
    </source>
</evidence>
<evidence type="ECO:0000256" key="5">
    <source>
        <dbReference type="ARBA" id="ARBA00022741"/>
    </source>
</evidence>
<accession>A0A9P0A969</accession>
<dbReference type="PANTHER" id="PTHR13954:SF6">
    <property type="entry name" value="NON-SPECIFIC SERINE_THREONINE PROTEIN KINASE"/>
    <property type="match status" value="1"/>
</dbReference>
<name>A0A9P0A969_BEMTA</name>
<dbReference type="Pfam" id="PF00069">
    <property type="entry name" value="Pkinase"/>
    <property type="match status" value="1"/>
</dbReference>
<evidence type="ECO:0000313" key="11">
    <source>
        <dbReference type="Proteomes" id="UP001152759"/>
    </source>
</evidence>
<dbReference type="AlphaFoldDB" id="A0A9P0A969"/>
<dbReference type="GO" id="GO:0070059">
    <property type="term" value="P:intrinsic apoptotic signaling pathway in response to endoplasmic reticulum stress"/>
    <property type="evidence" value="ECO:0007669"/>
    <property type="project" value="TreeGrafter"/>
</dbReference>
<dbReference type="PROSITE" id="PS50011">
    <property type="entry name" value="PROTEIN_KINASE_DOM"/>
    <property type="match status" value="1"/>
</dbReference>
<evidence type="ECO:0000256" key="1">
    <source>
        <dbReference type="ARBA" id="ARBA00012513"/>
    </source>
</evidence>
<keyword evidence="6" id="KW-0418">Kinase</keyword>
<evidence type="ECO:0000256" key="2">
    <source>
        <dbReference type="ARBA" id="ARBA00022527"/>
    </source>
</evidence>
<dbReference type="Proteomes" id="UP001152759">
    <property type="component" value="Chromosome 3"/>
</dbReference>
<dbReference type="InterPro" id="IPR010513">
    <property type="entry name" value="KEN_dom"/>
</dbReference>
<evidence type="ECO:0000256" key="3">
    <source>
        <dbReference type="ARBA" id="ARBA00022679"/>
    </source>
</evidence>
<feature type="domain" description="KEN" evidence="9">
    <location>
        <begin position="208"/>
        <end position="379"/>
    </location>
</feature>
<dbReference type="InterPro" id="IPR038357">
    <property type="entry name" value="KEN_sf"/>
</dbReference>
<keyword evidence="3" id="KW-0808">Transferase</keyword>
<dbReference type="GO" id="GO:0036498">
    <property type="term" value="P:IRE1-mediated unfolded protein response"/>
    <property type="evidence" value="ECO:0007669"/>
    <property type="project" value="TreeGrafter"/>
</dbReference>
<keyword evidence="5" id="KW-0547">Nucleotide-binding</keyword>
<dbReference type="Gene3D" id="1.20.1440.180">
    <property type="entry name" value="KEN domain"/>
    <property type="match status" value="1"/>
</dbReference>
<dbReference type="EMBL" id="OU963864">
    <property type="protein sequence ID" value="CAH0386876.1"/>
    <property type="molecule type" value="Genomic_DNA"/>
</dbReference>
<dbReference type="Gene3D" id="1.10.510.10">
    <property type="entry name" value="Transferase(Phosphotransferase) domain 1"/>
    <property type="match status" value="1"/>
</dbReference>
<dbReference type="InterPro" id="IPR045133">
    <property type="entry name" value="IRE1/2-like"/>
</dbReference>
<reference evidence="10" key="1">
    <citation type="submission" date="2021-12" db="EMBL/GenBank/DDBJ databases">
        <authorList>
            <person name="King R."/>
        </authorList>
    </citation>
    <scope>NUCLEOTIDE SEQUENCE</scope>
</reference>
<keyword evidence="4" id="KW-0732">Signal</keyword>
<evidence type="ECO:0000259" key="9">
    <source>
        <dbReference type="PROSITE" id="PS51392"/>
    </source>
</evidence>
<dbReference type="InterPro" id="IPR011009">
    <property type="entry name" value="Kinase-like_dom_sf"/>
</dbReference>
<dbReference type="Pfam" id="PF06479">
    <property type="entry name" value="Ribonuc_2-5A"/>
    <property type="match status" value="1"/>
</dbReference>
<dbReference type="GO" id="GO:0006397">
    <property type="term" value="P:mRNA processing"/>
    <property type="evidence" value="ECO:0007669"/>
    <property type="project" value="InterPro"/>
</dbReference>
<keyword evidence="11" id="KW-1185">Reference proteome</keyword>
<keyword evidence="7" id="KW-0067">ATP-binding</keyword>
<sequence length="393" mass="44920">MSLSFTYLEDSVIAEGASGNVILRGHLGGRDIAVKRMSVDRVTLAEREIRLLEVHDAHPNILRYFGHRRNVLFVYLALELATGNLSEYCDSPQYMNVLAPREVCAQITRGLKHLHDLNIVHRNLKPSNILFLLIREDEMLMKIADYAISKTLEDRESFTSSCTVGSISWAAPEMRGRPDRKTLKTDIYSLGLVFFTVLTFGRPRDRGAVTRDMILANLSDVLNGAQRLLLREMLDLMPENRPTCAEILVQPAFWPPEKVLSFLQEVFNLAPPDFNFEVYNEQVWQGDWKDLLCPTLVNRMSSRTPKPYDGCSMRHLLRFVRNLVTHRAGIRDLIPHACSSNERLVQYIDENIPNLIYYAWLTAKGTLSLENLAHFYEYPSTPGPFECPPPRPS</sequence>
<dbReference type="EC" id="2.7.11.1" evidence="1"/>
<protein>
    <recommendedName>
        <fullName evidence="1">non-specific serine/threonine protein kinase</fullName>
        <ecNumber evidence="1">2.7.11.1</ecNumber>
    </recommendedName>
</protein>
<dbReference type="PROSITE" id="PS51392">
    <property type="entry name" value="KEN"/>
    <property type="match status" value="1"/>
</dbReference>
<dbReference type="GO" id="GO:0004674">
    <property type="term" value="F:protein serine/threonine kinase activity"/>
    <property type="evidence" value="ECO:0007669"/>
    <property type="project" value="UniProtKB-KW"/>
</dbReference>
<feature type="domain" description="Protein kinase" evidence="8">
    <location>
        <begin position="7"/>
        <end position="253"/>
    </location>
</feature>
<dbReference type="InterPro" id="IPR000719">
    <property type="entry name" value="Prot_kinase_dom"/>
</dbReference>
<dbReference type="FunFam" id="3.30.200.20:FF:000077">
    <property type="entry name" value="Putative Serine/threonine-protein kinase/endoribonuclease IRE1"/>
    <property type="match status" value="1"/>
</dbReference>
<dbReference type="SUPFAM" id="SSF56112">
    <property type="entry name" value="Protein kinase-like (PK-like)"/>
    <property type="match status" value="1"/>
</dbReference>
<dbReference type="PANTHER" id="PTHR13954">
    <property type="entry name" value="IRE1-RELATED"/>
    <property type="match status" value="1"/>
</dbReference>
<organism evidence="10 11">
    <name type="scientific">Bemisia tabaci</name>
    <name type="common">Sweetpotato whitefly</name>
    <name type="synonym">Aleurodes tabaci</name>
    <dbReference type="NCBI Taxonomy" id="7038"/>
    <lineage>
        <taxon>Eukaryota</taxon>
        <taxon>Metazoa</taxon>
        <taxon>Ecdysozoa</taxon>
        <taxon>Arthropoda</taxon>
        <taxon>Hexapoda</taxon>
        <taxon>Insecta</taxon>
        <taxon>Pterygota</taxon>
        <taxon>Neoptera</taxon>
        <taxon>Paraneoptera</taxon>
        <taxon>Hemiptera</taxon>
        <taxon>Sternorrhyncha</taxon>
        <taxon>Aleyrodoidea</taxon>
        <taxon>Aleyrodidae</taxon>
        <taxon>Aleyrodinae</taxon>
        <taxon>Bemisia</taxon>
    </lineage>
</organism>
<gene>
    <name evidence="10" type="ORF">BEMITA_LOCUS5942</name>
</gene>
<dbReference type="Gene3D" id="3.30.200.20">
    <property type="entry name" value="Phosphorylase Kinase, domain 1"/>
    <property type="match status" value="1"/>
</dbReference>
<evidence type="ECO:0000256" key="6">
    <source>
        <dbReference type="ARBA" id="ARBA00022777"/>
    </source>
</evidence>
<dbReference type="GO" id="GO:1990604">
    <property type="term" value="C:IRE1-TRAF2-ASK1 complex"/>
    <property type="evidence" value="ECO:0007669"/>
    <property type="project" value="TreeGrafter"/>
</dbReference>
<dbReference type="GO" id="GO:0005524">
    <property type="term" value="F:ATP binding"/>
    <property type="evidence" value="ECO:0007669"/>
    <property type="project" value="UniProtKB-KW"/>
</dbReference>
<keyword evidence="2" id="KW-0723">Serine/threonine-protein kinase</keyword>
<evidence type="ECO:0000256" key="7">
    <source>
        <dbReference type="ARBA" id="ARBA00022840"/>
    </source>
</evidence>
<evidence type="ECO:0000256" key="4">
    <source>
        <dbReference type="ARBA" id="ARBA00022729"/>
    </source>
</evidence>
<dbReference type="GO" id="GO:0051082">
    <property type="term" value="F:unfolded protein binding"/>
    <property type="evidence" value="ECO:0007669"/>
    <property type="project" value="TreeGrafter"/>
</dbReference>
<dbReference type="GO" id="GO:0004521">
    <property type="term" value="F:RNA endonuclease activity"/>
    <property type="evidence" value="ECO:0007669"/>
    <property type="project" value="InterPro"/>
</dbReference>
<evidence type="ECO:0000313" key="10">
    <source>
        <dbReference type="EMBL" id="CAH0386876.1"/>
    </source>
</evidence>
<dbReference type="KEGG" id="btab:109043857"/>